<keyword evidence="2" id="KW-1185">Reference proteome</keyword>
<protein>
    <recommendedName>
        <fullName evidence="3">BNR repeat-containing family member</fullName>
    </recommendedName>
</protein>
<name>A0ABV4G7J4_9BRAD</name>
<dbReference type="Proteomes" id="UP001565474">
    <property type="component" value="Unassembled WGS sequence"/>
</dbReference>
<evidence type="ECO:0000313" key="2">
    <source>
        <dbReference type="Proteomes" id="UP001565474"/>
    </source>
</evidence>
<dbReference type="RefSeq" id="WP_081493973.1">
    <property type="nucleotide sequence ID" value="NZ_JBGBYH010000001.1"/>
</dbReference>
<comment type="caution">
    <text evidence="1">The sequence shown here is derived from an EMBL/GenBank/DDBJ whole genome shotgun (WGS) entry which is preliminary data.</text>
</comment>
<organism evidence="1 2">
    <name type="scientific">Bradyrhizobium yuanmingense</name>
    <dbReference type="NCBI Taxonomy" id="108015"/>
    <lineage>
        <taxon>Bacteria</taxon>
        <taxon>Pseudomonadati</taxon>
        <taxon>Pseudomonadota</taxon>
        <taxon>Alphaproteobacteria</taxon>
        <taxon>Hyphomicrobiales</taxon>
        <taxon>Nitrobacteraceae</taxon>
        <taxon>Bradyrhizobium</taxon>
    </lineage>
</organism>
<sequence length="453" mass="49636">MLELQPTLLRFWKATFVFAVLCVLGLAWATDEKKPAIVQVDAVWTGTNSRFSSLTVGERAFIVYYSAQRKFSVASIDLVSGAVQRIELPGRTPGWDSHDDTKLALDDHGRLHAIFVNHAQPLKYFYSASPLSIADLSPASMTGRNEGHVTYPSFQRLGKRLFLVFRNGVSGNGAWYANVLNGRNWSRLSEAPLFSDRMEDGSVSAYPTPFVAGPNGEINVAIVWRKTPDVASNFRVCFVKSGDLALWKRANGDPLFGTINPTNCDVVDDVGEGQGLVNNAQLNVTTEGTPLIVYTKFDERRRNGIYLAYKNGDWRTVKLISSSTSIDIVGRGSLPGLPAFSAPTIAGGVGKVHVNFPSEAAVDVSFNASALGLADTKSNDVPKFTFPAISTDDLYEPVTLSSVAEPYPPHRYDVVFRWVSQGPHSDIPRSCTDSQPHACMPRPAQLLAYIFKR</sequence>
<accession>A0ABV4G7J4</accession>
<dbReference type="EMBL" id="JBGBZN010000001">
    <property type="protein sequence ID" value="MEY9467881.1"/>
    <property type="molecule type" value="Genomic_DNA"/>
</dbReference>
<evidence type="ECO:0008006" key="3">
    <source>
        <dbReference type="Google" id="ProtNLM"/>
    </source>
</evidence>
<dbReference type="Pfam" id="PF15892">
    <property type="entry name" value="BNR_4"/>
    <property type="match status" value="1"/>
</dbReference>
<gene>
    <name evidence="1" type="ORF">ABH992_000280</name>
</gene>
<reference evidence="1 2" key="1">
    <citation type="submission" date="2024-07" db="EMBL/GenBank/DDBJ databases">
        <title>Genomic Encyclopedia of Type Strains, Phase V (KMG-V): Genome sequencing to study the core and pangenomes of soil and plant-associated prokaryotes.</title>
        <authorList>
            <person name="Whitman W."/>
        </authorList>
    </citation>
    <scope>NUCLEOTIDE SEQUENCE [LARGE SCALE GENOMIC DNA]</scope>
    <source>
        <strain evidence="1 2">USDA 222</strain>
    </source>
</reference>
<proteinExistence type="predicted"/>
<evidence type="ECO:0000313" key="1">
    <source>
        <dbReference type="EMBL" id="MEY9467881.1"/>
    </source>
</evidence>